<accession>A0AB74EN75</accession>
<dbReference type="Proteomes" id="UP000182484">
    <property type="component" value="Unassembled WGS sequence"/>
</dbReference>
<sequence>MPHGSNSGKKSLITCPFKHNMPSETLSDGIVKTYFLSFLSLFETGFFAASPKDFCHCSGDLTKSKALRN</sequence>
<reference evidence="1 2" key="1">
    <citation type="submission" date="2016-09" db="EMBL/GenBank/DDBJ databases">
        <authorList>
            <person name="Kumanski S."/>
            <person name="Beatrice B."/>
        </authorList>
    </citation>
    <scope>NUCLEOTIDE SEQUENCE [LARGE SCALE GENOMIC DNA]</scope>
    <source>
        <strain evidence="1">Mankind</strain>
    </source>
</reference>
<protein>
    <submittedName>
        <fullName evidence="1">Uncharacterized protein</fullName>
    </submittedName>
</protein>
<proteinExistence type="predicted"/>
<gene>
    <name evidence="1" type="ORF">ESCNG_10048</name>
</gene>
<dbReference type="EMBL" id="FMTB01000001">
    <property type="protein sequence ID" value="SCW07042.1"/>
    <property type="molecule type" value="Genomic_DNA"/>
</dbReference>
<evidence type="ECO:0000313" key="2">
    <source>
        <dbReference type="Proteomes" id="UP000182484"/>
    </source>
</evidence>
<organism evidence="1 2">
    <name type="scientific">Neisseria gonorrhoeae</name>
    <dbReference type="NCBI Taxonomy" id="485"/>
    <lineage>
        <taxon>Bacteria</taxon>
        <taxon>Pseudomonadati</taxon>
        <taxon>Pseudomonadota</taxon>
        <taxon>Betaproteobacteria</taxon>
        <taxon>Neisseriales</taxon>
        <taxon>Neisseriaceae</taxon>
        <taxon>Neisseria</taxon>
    </lineage>
</organism>
<dbReference type="AlphaFoldDB" id="A0AB74EN75"/>
<evidence type="ECO:0000313" key="1">
    <source>
        <dbReference type="EMBL" id="SCW07042.1"/>
    </source>
</evidence>
<comment type="caution">
    <text evidence="1">The sequence shown here is derived from an EMBL/GenBank/DDBJ whole genome shotgun (WGS) entry which is preliminary data.</text>
</comment>
<name>A0AB74EN75_NEIGO</name>